<evidence type="ECO:0000256" key="1">
    <source>
        <dbReference type="ARBA" id="ARBA00006641"/>
    </source>
</evidence>
<name>A0AAV0UC85_HYABA</name>
<keyword evidence="2" id="KW-0963">Cytoplasm</keyword>
<evidence type="ECO:0008006" key="8">
    <source>
        <dbReference type="Google" id="ProtNLM"/>
    </source>
</evidence>
<dbReference type="PRINTS" id="PR00706">
    <property type="entry name" value="PYROGLUPTASE"/>
</dbReference>
<keyword evidence="5" id="KW-0788">Thiol protease</keyword>
<comment type="similarity">
    <text evidence="1">Belongs to the peptidase C15 family.</text>
</comment>
<dbReference type="GO" id="GO:0016920">
    <property type="term" value="F:pyroglutamyl-peptidase activity"/>
    <property type="evidence" value="ECO:0007669"/>
    <property type="project" value="InterPro"/>
</dbReference>
<evidence type="ECO:0000313" key="6">
    <source>
        <dbReference type="EMBL" id="CAI5733703.1"/>
    </source>
</evidence>
<gene>
    <name evidence="6" type="ORF">HBR001_LOCUS5929</name>
</gene>
<accession>A0AAV0UC85</accession>
<evidence type="ECO:0000256" key="4">
    <source>
        <dbReference type="ARBA" id="ARBA00022801"/>
    </source>
</evidence>
<keyword evidence="4" id="KW-0378">Hydrolase</keyword>
<dbReference type="InterPro" id="IPR000816">
    <property type="entry name" value="Peptidase_C15"/>
</dbReference>
<dbReference type="AlphaFoldDB" id="A0AAV0UC85"/>
<sequence>MAAPSSRPRDVYVTGFGKFGDILENPTTALAKRLGEHPRVTETHVLEVSCAGCNETLADIYARAEERGRPSVFLHFGVSAAARTLLLEQVGYNVADFRIPDERGHVATNEVIHEGEAADLTTTVRLDELLAVLQNVDPRVALSTDPGRYVCNYVYYRSLVWANRQASKNHANPLVLFVHVPALQRVCLDDQLALASTIVDFVAHAG</sequence>
<evidence type="ECO:0000256" key="5">
    <source>
        <dbReference type="ARBA" id="ARBA00022807"/>
    </source>
</evidence>
<dbReference type="PANTHER" id="PTHR23402:SF1">
    <property type="entry name" value="PYROGLUTAMYL-PEPTIDASE I"/>
    <property type="match status" value="1"/>
</dbReference>
<evidence type="ECO:0000256" key="2">
    <source>
        <dbReference type="ARBA" id="ARBA00022490"/>
    </source>
</evidence>
<dbReference type="Proteomes" id="UP001162031">
    <property type="component" value="Unassembled WGS sequence"/>
</dbReference>
<dbReference type="PIRSF" id="PIRSF015592">
    <property type="entry name" value="Prld-crbxl_pptds"/>
    <property type="match status" value="1"/>
</dbReference>
<dbReference type="FunFam" id="3.40.630.20:FF:000003">
    <property type="entry name" value="Pyrrolidone-carboxylate peptidase isoform A"/>
    <property type="match status" value="1"/>
</dbReference>
<dbReference type="GO" id="GO:0006508">
    <property type="term" value="P:proteolysis"/>
    <property type="evidence" value="ECO:0007669"/>
    <property type="project" value="UniProtKB-KW"/>
</dbReference>
<dbReference type="PANTHER" id="PTHR23402">
    <property type="entry name" value="PROTEASE FAMILY C15 PYROGLUTAMYL-PEPTIDASE I-RELATED"/>
    <property type="match status" value="1"/>
</dbReference>
<proteinExistence type="inferred from homology"/>
<dbReference type="Gene3D" id="3.40.630.20">
    <property type="entry name" value="Peptidase C15, pyroglutamyl peptidase I-like"/>
    <property type="match status" value="1"/>
</dbReference>
<evidence type="ECO:0000313" key="7">
    <source>
        <dbReference type="Proteomes" id="UP001162031"/>
    </source>
</evidence>
<dbReference type="EMBL" id="CANTFL010001207">
    <property type="protein sequence ID" value="CAI5733703.1"/>
    <property type="molecule type" value="Genomic_DNA"/>
</dbReference>
<dbReference type="InterPro" id="IPR016125">
    <property type="entry name" value="Peptidase_C15-like"/>
</dbReference>
<evidence type="ECO:0000256" key="3">
    <source>
        <dbReference type="ARBA" id="ARBA00022670"/>
    </source>
</evidence>
<keyword evidence="7" id="KW-1185">Reference proteome</keyword>
<keyword evidence="3" id="KW-0645">Protease</keyword>
<dbReference type="GO" id="GO:0005829">
    <property type="term" value="C:cytosol"/>
    <property type="evidence" value="ECO:0007669"/>
    <property type="project" value="InterPro"/>
</dbReference>
<organism evidence="6 7">
    <name type="scientific">Hyaloperonospora brassicae</name>
    <name type="common">Brassica downy mildew</name>
    <name type="synonym">Peronospora brassicae</name>
    <dbReference type="NCBI Taxonomy" id="162125"/>
    <lineage>
        <taxon>Eukaryota</taxon>
        <taxon>Sar</taxon>
        <taxon>Stramenopiles</taxon>
        <taxon>Oomycota</taxon>
        <taxon>Peronosporomycetes</taxon>
        <taxon>Peronosporales</taxon>
        <taxon>Peronosporaceae</taxon>
        <taxon>Hyaloperonospora</taxon>
    </lineage>
</organism>
<dbReference type="InterPro" id="IPR036440">
    <property type="entry name" value="Peptidase_C15-like_sf"/>
</dbReference>
<protein>
    <recommendedName>
        <fullName evidence="8">Pyroglutamyl-peptidase I</fullName>
    </recommendedName>
</protein>
<dbReference type="Pfam" id="PF01470">
    <property type="entry name" value="Peptidase_C15"/>
    <property type="match status" value="1"/>
</dbReference>
<reference evidence="6" key="1">
    <citation type="submission" date="2022-12" db="EMBL/GenBank/DDBJ databases">
        <authorList>
            <person name="Webb A."/>
        </authorList>
    </citation>
    <scope>NUCLEOTIDE SEQUENCE</scope>
    <source>
        <strain evidence="6">Hp1</strain>
    </source>
</reference>
<dbReference type="SUPFAM" id="SSF53182">
    <property type="entry name" value="Pyrrolidone carboxyl peptidase (pyroglutamate aminopeptidase)"/>
    <property type="match status" value="1"/>
</dbReference>
<comment type="caution">
    <text evidence="6">The sequence shown here is derived from an EMBL/GenBank/DDBJ whole genome shotgun (WGS) entry which is preliminary data.</text>
</comment>